<comment type="subcellular location">
    <subcellularLocation>
        <location evidence="1">Nucleus</location>
    </subcellularLocation>
</comment>
<dbReference type="PROSITE" id="PS50157">
    <property type="entry name" value="ZINC_FINGER_C2H2_2"/>
    <property type="match status" value="1"/>
</dbReference>
<feature type="compositionally biased region" description="Low complexity" evidence="7">
    <location>
        <begin position="524"/>
        <end position="542"/>
    </location>
</feature>
<dbReference type="OMA" id="WCELHVE"/>
<dbReference type="SUPFAM" id="SSF57667">
    <property type="entry name" value="beta-beta-alpha zinc fingers"/>
    <property type="match status" value="1"/>
</dbReference>
<organism evidence="11">
    <name type="scientific">Spathaspora passalidarum (strain NRRL Y-27907 / 11-Y1)</name>
    <dbReference type="NCBI Taxonomy" id="619300"/>
    <lineage>
        <taxon>Eukaryota</taxon>
        <taxon>Fungi</taxon>
        <taxon>Dikarya</taxon>
        <taxon>Ascomycota</taxon>
        <taxon>Saccharomycotina</taxon>
        <taxon>Pichiomycetes</taxon>
        <taxon>Debaryomycetaceae</taxon>
        <taxon>Spathaspora</taxon>
    </lineage>
</organism>
<sequence length="548" mass="62353">MTIQAQAPQQYSMLSNIYTFVVSTVLHIINAIYHFILPLPVIPEDVPKTGPSDKAITKTKKTKKPPTLFPSISEDATILTQRNTTKEESKLTENELRKHTERSENLHTPISCSTGLTTRLLPFKNDKGEIEWTFTDDVITPGHELDAFRMDKQPVNSNDIKHHDLSPTISNTSNSSTLSQKIRKENSATPTTTNTTSPFTPDVDDDKSSVSSQGEQSAESPDAEGKIHHCPHCDATFKIRGYLTRHLKKHAVNKAYTCPFHKVSIYIDENNITHKCHPNGGFSRRDTYKTHLKSRHFKYPKGTKTKQRATSSGSCSMCGEFFPNAEIWCELHVEGGECKYLPAGFKGKSRIKNRLRKQLEKNKDVDPDLLPYASRVIGEVNRKSDMEETPGSMDTPYGESPGSYNTPTSIMRSPLSYMTLQNPPVNNTAYFDQQQLQPHLQQDFNQQRDIPQFDQFTNTQIRNSLDSIGEYDDEFCLDIDQLNNATFNNFNEIVNYVKLNQQQLQQSLQQQQQQQYPIPSPYAMSQSPDSQSQQQQQVPQQPVMMYQY</sequence>
<feature type="region of interest" description="Disordered" evidence="7">
    <location>
        <begin position="82"/>
        <end position="110"/>
    </location>
</feature>
<evidence type="ECO:0000259" key="9">
    <source>
        <dbReference type="PROSITE" id="PS50157"/>
    </source>
</evidence>
<feature type="compositionally biased region" description="Low complexity" evidence="7">
    <location>
        <begin position="166"/>
        <end position="179"/>
    </location>
</feature>
<dbReference type="GO" id="GO:0000981">
    <property type="term" value="F:DNA-binding transcription factor activity, RNA polymerase II-specific"/>
    <property type="evidence" value="ECO:0007669"/>
    <property type="project" value="TreeGrafter"/>
</dbReference>
<dbReference type="Gene3D" id="3.30.160.60">
    <property type="entry name" value="Classic Zinc Finger"/>
    <property type="match status" value="1"/>
</dbReference>
<dbReference type="STRING" id="619300.G3ANA7"/>
<keyword evidence="8" id="KW-0812">Transmembrane</keyword>
<dbReference type="KEGG" id="spaa:SPAPADRAFT_61557"/>
<evidence type="ECO:0000256" key="7">
    <source>
        <dbReference type="SAM" id="MobiDB-lite"/>
    </source>
</evidence>
<protein>
    <recommendedName>
        <fullName evidence="9">C2H2-type domain-containing protein</fullName>
    </recommendedName>
</protein>
<dbReference type="InterPro" id="IPR036236">
    <property type="entry name" value="Znf_C2H2_sf"/>
</dbReference>
<dbReference type="RefSeq" id="XP_007375766.1">
    <property type="nucleotide sequence ID" value="XM_007375704.1"/>
</dbReference>
<feature type="transmembrane region" description="Helical" evidence="8">
    <location>
        <begin position="17"/>
        <end position="36"/>
    </location>
</feature>
<evidence type="ECO:0000313" key="11">
    <source>
        <dbReference type="Proteomes" id="UP000000709"/>
    </source>
</evidence>
<dbReference type="Proteomes" id="UP000000709">
    <property type="component" value="Unassembled WGS sequence"/>
</dbReference>
<accession>G3ANA7</accession>
<feature type="region of interest" description="Disordered" evidence="7">
    <location>
        <begin position="508"/>
        <end position="542"/>
    </location>
</feature>
<keyword evidence="3 6" id="KW-0863">Zinc-finger</keyword>
<dbReference type="GO" id="GO:0005634">
    <property type="term" value="C:nucleus"/>
    <property type="evidence" value="ECO:0007669"/>
    <property type="project" value="UniProtKB-SubCell"/>
</dbReference>
<evidence type="ECO:0000256" key="4">
    <source>
        <dbReference type="ARBA" id="ARBA00022833"/>
    </source>
</evidence>
<keyword evidence="8" id="KW-1133">Transmembrane helix</keyword>
<keyword evidence="4" id="KW-0862">Zinc</keyword>
<keyword evidence="2" id="KW-0479">Metal-binding</keyword>
<keyword evidence="8" id="KW-0472">Membrane</keyword>
<evidence type="ECO:0000313" key="10">
    <source>
        <dbReference type="EMBL" id="EGW32490.1"/>
    </source>
</evidence>
<dbReference type="PANTHER" id="PTHR24396:SF19">
    <property type="entry name" value="FI01119P"/>
    <property type="match status" value="1"/>
</dbReference>
<dbReference type="SMART" id="SM00355">
    <property type="entry name" value="ZnF_C2H2"/>
    <property type="match status" value="2"/>
</dbReference>
<dbReference type="InterPro" id="IPR051643">
    <property type="entry name" value="Transcr_Reg_ZincFinger"/>
</dbReference>
<evidence type="ECO:0000256" key="3">
    <source>
        <dbReference type="ARBA" id="ARBA00022771"/>
    </source>
</evidence>
<dbReference type="PROSITE" id="PS00028">
    <property type="entry name" value="ZINC_FINGER_C2H2_1"/>
    <property type="match status" value="1"/>
</dbReference>
<feature type="domain" description="C2H2-type" evidence="9">
    <location>
        <begin position="228"/>
        <end position="255"/>
    </location>
</feature>
<reference evidence="10 11" key="1">
    <citation type="journal article" date="2011" name="Proc. Natl. Acad. Sci. U.S.A.">
        <title>Comparative genomics of xylose-fermenting fungi for enhanced biofuel production.</title>
        <authorList>
            <person name="Wohlbach D.J."/>
            <person name="Kuo A."/>
            <person name="Sato T.K."/>
            <person name="Potts K.M."/>
            <person name="Salamov A.A."/>
            <person name="LaButti K.M."/>
            <person name="Sun H."/>
            <person name="Clum A."/>
            <person name="Pangilinan J.L."/>
            <person name="Lindquist E.A."/>
            <person name="Lucas S."/>
            <person name="Lapidus A."/>
            <person name="Jin M."/>
            <person name="Gunawan C."/>
            <person name="Balan V."/>
            <person name="Dale B.E."/>
            <person name="Jeffries T.W."/>
            <person name="Zinkel R."/>
            <person name="Barry K.W."/>
            <person name="Grigoriev I.V."/>
            <person name="Gasch A.P."/>
        </authorList>
    </citation>
    <scope>NUCLEOTIDE SEQUENCE [LARGE SCALE GENOMIC DNA]</scope>
    <source>
        <strain evidence="11">NRRL Y-27907 / 11-Y1</strain>
    </source>
</reference>
<feature type="compositionally biased region" description="Low complexity" evidence="7">
    <location>
        <begin position="189"/>
        <end position="201"/>
    </location>
</feature>
<keyword evidence="11" id="KW-1185">Reference proteome</keyword>
<name>G3ANA7_SPAPN</name>
<proteinExistence type="predicted"/>
<dbReference type="PANTHER" id="PTHR24396">
    <property type="entry name" value="ZINC FINGER PROTEIN"/>
    <property type="match status" value="1"/>
</dbReference>
<dbReference type="eggNOG" id="ENOG502S1NP">
    <property type="taxonomic scope" value="Eukaryota"/>
</dbReference>
<evidence type="ECO:0000256" key="1">
    <source>
        <dbReference type="ARBA" id="ARBA00004123"/>
    </source>
</evidence>
<dbReference type="HOGENOM" id="CLU_027007_0_0_1"/>
<dbReference type="InterPro" id="IPR013087">
    <property type="entry name" value="Znf_C2H2_type"/>
</dbReference>
<evidence type="ECO:0000256" key="8">
    <source>
        <dbReference type="SAM" id="Phobius"/>
    </source>
</evidence>
<evidence type="ECO:0000256" key="5">
    <source>
        <dbReference type="ARBA" id="ARBA00023242"/>
    </source>
</evidence>
<dbReference type="GO" id="GO:0008270">
    <property type="term" value="F:zinc ion binding"/>
    <property type="evidence" value="ECO:0007669"/>
    <property type="project" value="UniProtKB-KW"/>
</dbReference>
<feature type="compositionally biased region" description="Basic and acidic residues" evidence="7">
    <location>
        <begin position="84"/>
        <end position="105"/>
    </location>
</feature>
<dbReference type="GO" id="GO:0000978">
    <property type="term" value="F:RNA polymerase II cis-regulatory region sequence-specific DNA binding"/>
    <property type="evidence" value="ECO:0007669"/>
    <property type="project" value="TreeGrafter"/>
</dbReference>
<dbReference type="InParanoid" id="G3ANA7"/>
<keyword evidence="5" id="KW-0539">Nucleus</keyword>
<evidence type="ECO:0000256" key="6">
    <source>
        <dbReference type="PROSITE-ProRule" id="PRU00042"/>
    </source>
</evidence>
<dbReference type="EMBL" id="GL996502">
    <property type="protein sequence ID" value="EGW32490.1"/>
    <property type="molecule type" value="Genomic_DNA"/>
</dbReference>
<feature type="region of interest" description="Disordered" evidence="7">
    <location>
        <begin position="383"/>
        <end position="403"/>
    </location>
</feature>
<dbReference type="AlphaFoldDB" id="G3ANA7"/>
<feature type="region of interest" description="Disordered" evidence="7">
    <location>
        <begin position="155"/>
        <end position="227"/>
    </location>
</feature>
<evidence type="ECO:0000256" key="2">
    <source>
        <dbReference type="ARBA" id="ARBA00022723"/>
    </source>
</evidence>
<dbReference type="GeneID" id="18873952"/>
<gene>
    <name evidence="10" type="ORF">SPAPADRAFT_61557</name>
</gene>
<dbReference type="OrthoDB" id="9439903at2759"/>